<feature type="domain" description="Cytidyltransferase-like" evidence="11">
    <location>
        <begin position="29"/>
        <end position="156"/>
    </location>
</feature>
<organism evidence="12 13">
    <name type="scientific">Blastococcus brunescens</name>
    <dbReference type="NCBI Taxonomy" id="1564165"/>
    <lineage>
        <taxon>Bacteria</taxon>
        <taxon>Bacillati</taxon>
        <taxon>Actinomycetota</taxon>
        <taxon>Actinomycetes</taxon>
        <taxon>Geodermatophilales</taxon>
        <taxon>Geodermatophilaceae</taxon>
        <taxon>Blastococcus</taxon>
    </lineage>
</organism>
<dbReference type="GO" id="GO:0004595">
    <property type="term" value="F:pantetheine-phosphate adenylyltransferase activity"/>
    <property type="evidence" value="ECO:0007669"/>
    <property type="project" value="UniProtKB-EC"/>
</dbReference>
<comment type="function">
    <text evidence="9">Reversibly transfers an adenylyl group from ATP to 4'-phosphopantetheine, yielding dephospho-CoA (dPCoA) and pyrophosphate.</text>
</comment>
<keyword evidence="4 9" id="KW-0547">Nucleotide-binding</keyword>
<feature type="compositionally biased region" description="Low complexity" evidence="10">
    <location>
        <begin position="216"/>
        <end position="237"/>
    </location>
</feature>
<keyword evidence="7 9" id="KW-0173">Coenzyme A biosynthesis</keyword>
<feature type="binding site" evidence="9">
    <location>
        <position position="111"/>
    </location>
    <ligand>
        <name>substrate</name>
    </ligand>
</feature>
<accession>A0ABZ1AVJ4</accession>
<protein>
    <recommendedName>
        <fullName evidence="9">Phosphopantetheine adenylyltransferase</fullName>
        <ecNumber evidence="9">2.7.7.3</ecNumber>
    </recommendedName>
    <alternativeName>
        <fullName evidence="9">Dephospho-CoA pyrophosphorylase</fullName>
    </alternativeName>
    <alternativeName>
        <fullName evidence="9">Pantetheine-phosphate adenylyltransferase</fullName>
        <shortName evidence="9">PPAT</shortName>
    </alternativeName>
</protein>
<dbReference type="RefSeq" id="WP_324273929.1">
    <property type="nucleotide sequence ID" value="NZ_CP141261.1"/>
</dbReference>
<evidence type="ECO:0000256" key="6">
    <source>
        <dbReference type="ARBA" id="ARBA00022842"/>
    </source>
</evidence>
<dbReference type="Pfam" id="PF01467">
    <property type="entry name" value="CTP_transf_like"/>
    <property type="match status" value="1"/>
</dbReference>
<feature type="site" description="Transition state stabilizer" evidence="9">
    <location>
        <position position="41"/>
    </location>
</feature>
<feature type="binding site" evidence="9">
    <location>
        <position position="41"/>
    </location>
    <ligand>
        <name>ATP</name>
        <dbReference type="ChEBI" id="CHEBI:30616"/>
    </ligand>
</feature>
<evidence type="ECO:0000256" key="3">
    <source>
        <dbReference type="ARBA" id="ARBA00022695"/>
    </source>
</evidence>
<feature type="binding site" evidence="9">
    <location>
        <position position="33"/>
    </location>
    <ligand>
        <name>substrate</name>
    </ligand>
</feature>
<dbReference type="NCBIfam" id="TIGR01510">
    <property type="entry name" value="coaD_prev_kdtB"/>
    <property type="match status" value="1"/>
</dbReference>
<dbReference type="Gene3D" id="3.40.50.620">
    <property type="entry name" value="HUPs"/>
    <property type="match status" value="1"/>
</dbReference>
<keyword evidence="6 9" id="KW-0460">Magnesium</keyword>
<feature type="compositionally biased region" description="Basic and acidic residues" evidence="10">
    <location>
        <begin position="178"/>
        <end position="210"/>
    </location>
</feature>
<dbReference type="InterPro" id="IPR014729">
    <property type="entry name" value="Rossmann-like_a/b/a_fold"/>
</dbReference>
<feature type="compositionally biased region" description="Basic residues" evidence="10">
    <location>
        <begin position="238"/>
        <end position="248"/>
    </location>
</feature>
<feature type="binding site" evidence="9">
    <location>
        <position position="97"/>
    </location>
    <ligand>
        <name>substrate</name>
    </ligand>
</feature>
<dbReference type="EC" id="2.7.7.3" evidence="9"/>
<evidence type="ECO:0000256" key="7">
    <source>
        <dbReference type="ARBA" id="ARBA00022993"/>
    </source>
</evidence>
<feature type="binding site" evidence="9">
    <location>
        <begin position="33"/>
        <end position="34"/>
    </location>
    <ligand>
        <name>ATP</name>
        <dbReference type="ChEBI" id="CHEBI:30616"/>
    </ligand>
</feature>
<dbReference type="PRINTS" id="PR01020">
    <property type="entry name" value="LPSBIOSNTHSS"/>
</dbReference>
<feature type="binding site" evidence="9">
    <location>
        <begin position="146"/>
        <end position="152"/>
    </location>
    <ligand>
        <name>ATP</name>
        <dbReference type="ChEBI" id="CHEBI:30616"/>
    </ligand>
</feature>
<feature type="binding site" evidence="9">
    <location>
        <begin position="112"/>
        <end position="114"/>
    </location>
    <ligand>
        <name>ATP</name>
        <dbReference type="ChEBI" id="CHEBI:30616"/>
    </ligand>
</feature>
<comment type="similarity">
    <text evidence="9">Belongs to the bacterial CoaD family.</text>
</comment>
<dbReference type="PANTHER" id="PTHR21342">
    <property type="entry name" value="PHOSPHOPANTETHEINE ADENYLYLTRANSFERASE"/>
    <property type="match status" value="1"/>
</dbReference>
<keyword evidence="5 9" id="KW-0067">ATP-binding</keyword>
<dbReference type="CDD" id="cd02163">
    <property type="entry name" value="PPAT"/>
    <property type="match status" value="1"/>
</dbReference>
<name>A0ABZ1AVJ4_9ACTN</name>
<dbReference type="HAMAP" id="MF_00151">
    <property type="entry name" value="PPAT_bact"/>
    <property type="match status" value="1"/>
</dbReference>
<feature type="region of interest" description="Disordered" evidence="10">
    <location>
        <begin position="1"/>
        <end position="20"/>
    </location>
</feature>
<evidence type="ECO:0000256" key="8">
    <source>
        <dbReference type="ARBA" id="ARBA00029346"/>
    </source>
</evidence>
<dbReference type="SUPFAM" id="SSF52374">
    <property type="entry name" value="Nucleotidylyl transferase"/>
    <property type="match status" value="1"/>
</dbReference>
<keyword evidence="1 9" id="KW-0963">Cytoplasm</keyword>
<feature type="compositionally biased region" description="Low complexity" evidence="10">
    <location>
        <begin position="293"/>
        <end position="308"/>
    </location>
</feature>
<sequence length="349" mass="37898">MADTADRVARPPLRGGPAPVRSLPVRRAVCPGSFDPVTNGHVDVITRAAGLYDELVVAVLVNPGKAGLFSVTERMELLRESVADLPNVTVDSFEGLLVDYCRAHDIPVIVKGLRAVSDFEYELQMAQMNRELAAVETLFVPTAPQVGHLSSSLVKQIATFGGDVSRLVPKVVDDRLRERTRREGPRDRGGLPAVRDRRRADDGHRERPQRPDVGLVHGAARPPAGPARRPARVVARGRAGRRRDRRAAHRDPPAGPGRGGAAHRPDPGRASSCWTLRGGSATNCSAPHAASATSCSPQPRPTPTTSSPRPRRRPSGWSRRAWPTERRCWATPRRSTPRSSRPRTPSTSG</sequence>
<feature type="compositionally biased region" description="Low complexity" evidence="10">
    <location>
        <begin position="331"/>
        <end position="349"/>
    </location>
</feature>
<feature type="binding site" evidence="9">
    <location>
        <position position="122"/>
    </location>
    <ligand>
        <name>ATP</name>
        <dbReference type="ChEBI" id="CHEBI:30616"/>
    </ligand>
</feature>
<evidence type="ECO:0000256" key="2">
    <source>
        <dbReference type="ARBA" id="ARBA00022679"/>
    </source>
</evidence>
<evidence type="ECO:0000256" key="4">
    <source>
        <dbReference type="ARBA" id="ARBA00022741"/>
    </source>
</evidence>
<dbReference type="EMBL" id="CP141261">
    <property type="protein sequence ID" value="WRL62577.1"/>
    <property type="molecule type" value="Genomic_DNA"/>
</dbReference>
<comment type="subunit">
    <text evidence="9">Homohexamer.</text>
</comment>
<evidence type="ECO:0000256" key="5">
    <source>
        <dbReference type="ARBA" id="ARBA00022840"/>
    </source>
</evidence>
<evidence type="ECO:0000313" key="13">
    <source>
        <dbReference type="Proteomes" id="UP001324287"/>
    </source>
</evidence>
<keyword evidence="2 9" id="KW-0808">Transferase</keyword>
<comment type="cofactor">
    <cofactor evidence="9">
        <name>Mg(2+)</name>
        <dbReference type="ChEBI" id="CHEBI:18420"/>
    </cofactor>
</comment>
<evidence type="ECO:0000256" key="10">
    <source>
        <dbReference type="SAM" id="MobiDB-lite"/>
    </source>
</evidence>
<gene>
    <name evidence="9 12" type="primary">coaD</name>
    <name evidence="12" type="ORF">U6N30_21730</name>
</gene>
<dbReference type="PANTHER" id="PTHR21342:SF1">
    <property type="entry name" value="PHOSPHOPANTETHEINE ADENYLYLTRANSFERASE"/>
    <property type="match status" value="1"/>
</dbReference>
<comment type="catalytic activity">
    <reaction evidence="8 9">
        <text>(R)-4'-phosphopantetheine + ATP + H(+) = 3'-dephospho-CoA + diphosphate</text>
        <dbReference type="Rhea" id="RHEA:19801"/>
        <dbReference type="ChEBI" id="CHEBI:15378"/>
        <dbReference type="ChEBI" id="CHEBI:30616"/>
        <dbReference type="ChEBI" id="CHEBI:33019"/>
        <dbReference type="ChEBI" id="CHEBI:57328"/>
        <dbReference type="ChEBI" id="CHEBI:61723"/>
        <dbReference type="EC" id="2.7.7.3"/>
    </reaction>
</comment>
<keyword evidence="13" id="KW-1185">Reference proteome</keyword>
<dbReference type="NCBIfam" id="TIGR00125">
    <property type="entry name" value="cyt_tran_rel"/>
    <property type="match status" value="1"/>
</dbReference>
<dbReference type="InterPro" id="IPR001980">
    <property type="entry name" value="PPAT"/>
</dbReference>
<dbReference type="InterPro" id="IPR004821">
    <property type="entry name" value="Cyt_trans-like"/>
</dbReference>
<dbReference type="Proteomes" id="UP001324287">
    <property type="component" value="Chromosome"/>
</dbReference>
<feature type="binding site" evidence="9">
    <location>
        <position position="65"/>
    </location>
    <ligand>
        <name>substrate</name>
    </ligand>
</feature>
<evidence type="ECO:0000259" key="11">
    <source>
        <dbReference type="Pfam" id="PF01467"/>
    </source>
</evidence>
<proteinExistence type="inferred from homology"/>
<feature type="region of interest" description="Disordered" evidence="10">
    <location>
        <begin position="178"/>
        <end position="349"/>
    </location>
</feature>
<keyword evidence="3 9" id="KW-0548">Nucleotidyltransferase</keyword>
<comment type="pathway">
    <text evidence="9">Cofactor biosynthesis; coenzyme A biosynthesis; CoA from (R)-pantothenate: step 4/5.</text>
</comment>
<evidence type="ECO:0000256" key="1">
    <source>
        <dbReference type="ARBA" id="ARBA00022490"/>
    </source>
</evidence>
<evidence type="ECO:0000256" key="9">
    <source>
        <dbReference type="HAMAP-Rule" id="MF_00151"/>
    </source>
</evidence>
<reference evidence="12 13" key="1">
    <citation type="submission" date="2023-12" db="EMBL/GenBank/DDBJ databases">
        <title>Blastococcus brunescens sp. nov., an actonobacterium isolated from sandstone collected in sahara desert.</title>
        <authorList>
            <person name="Gtari M."/>
            <person name="Ghodhbane F."/>
        </authorList>
    </citation>
    <scope>NUCLEOTIDE SEQUENCE [LARGE SCALE GENOMIC DNA]</scope>
    <source>
        <strain evidence="12 13">BMG 8361</strain>
    </source>
</reference>
<evidence type="ECO:0000313" key="12">
    <source>
        <dbReference type="EMBL" id="WRL62577.1"/>
    </source>
</evidence>
<comment type="subcellular location">
    <subcellularLocation>
        <location evidence="9">Cytoplasm</location>
    </subcellularLocation>
</comment>